<dbReference type="Proteomes" id="UP000033945">
    <property type="component" value="Unassembled WGS sequence"/>
</dbReference>
<name>A0A0G1ITK4_9BACT</name>
<protein>
    <recommendedName>
        <fullName evidence="1">HEPN domain-containing protein</fullName>
    </recommendedName>
</protein>
<gene>
    <name evidence="2" type="ORF">UW55_C0010G0030</name>
</gene>
<proteinExistence type="predicted"/>
<accession>A0A0G1ITK4</accession>
<dbReference type="InterPro" id="IPR007842">
    <property type="entry name" value="HEPN_dom"/>
</dbReference>
<dbReference type="SUPFAM" id="SSF81593">
    <property type="entry name" value="Nucleotidyltransferase substrate binding subunit/domain"/>
    <property type="match status" value="1"/>
</dbReference>
<organism evidence="2 3">
    <name type="scientific">Candidatus Giovannonibacteria bacterium GW2011_GWA2_44_26</name>
    <dbReference type="NCBI Taxonomy" id="1618648"/>
    <lineage>
        <taxon>Bacteria</taxon>
        <taxon>Candidatus Giovannoniibacteriota</taxon>
    </lineage>
</organism>
<reference evidence="2 3" key="1">
    <citation type="journal article" date="2015" name="Nature">
        <title>rRNA introns, odd ribosomes, and small enigmatic genomes across a large radiation of phyla.</title>
        <authorList>
            <person name="Brown C.T."/>
            <person name="Hug L.A."/>
            <person name="Thomas B.C."/>
            <person name="Sharon I."/>
            <person name="Castelle C.J."/>
            <person name="Singh A."/>
            <person name="Wilkins M.J."/>
            <person name="Williams K.H."/>
            <person name="Banfield J.F."/>
        </authorList>
    </citation>
    <scope>NUCLEOTIDE SEQUENCE [LARGE SCALE GENOMIC DNA]</scope>
</reference>
<dbReference type="Gene3D" id="1.20.120.330">
    <property type="entry name" value="Nucleotidyltransferases domain 2"/>
    <property type="match status" value="1"/>
</dbReference>
<sequence length="191" mass="22505">MTPEEKLAGEAVKYSMPAIEDYMATRCLLLSGLFVGLTLAHEATEKIMKSLLIIEKTAFPKSCHDLTTLAELLIKKDAGRYGFLNKEKKFLERLDKHYGWRYHDGDITKRSKTKSASELHPVDKLWMLLYERYLGVLPDRKQSRDLLAVYLFSPVVKEYTNWPYLLLTDNRAIKNRKEWERRFLEWFTPKK</sequence>
<feature type="domain" description="HEPN" evidence="1">
    <location>
        <begin position="39"/>
        <end position="108"/>
    </location>
</feature>
<dbReference type="EMBL" id="LCIT01000010">
    <property type="protein sequence ID" value="KKT62681.1"/>
    <property type="molecule type" value="Genomic_DNA"/>
</dbReference>
<evidence type="ECO:0000313" key="3">
    <source>
        <dbReference type="Proteomes" id="UP000033945"/>
    </source>
</evidence>
<evidence type="ECO:0000259" key="1">
    <source>
        <dbReference type="Pfam" id="PF05168"/>
    </source>
</evidence>
<dbReference type="Pfam" id="PF05168">
    <property type="entry name" value="HEPN"/>
    <property type="match status" value="1"/>
</dbReference>
<evidence type="ECO:0000313" key="2">
    <source>
        <dbReference type="EMBL" id="KKT62681.1"/>
    </source>
</evidence>
<dbReference type="AlphaFoldDB" id="A0A0G1ITK4"/>
<comment type="caution">
    <text evidence="2">The sequence shown here is derived from an EMBL/GenBank/DDBJ whole genome shotgun (WGS) entry which is preliminary data.</text>
</comment>